<dbReference type="EMBL" id="VICG01000006">
    <property type="protein sequence ID" value="KAA8571148.1"/>
    <property type="molecule type" value="Genomic_DNA"/>
</dbReference>
<dbReference type="VEuPathDB" id="FungiDB:MFRU_058g00310"/>
<evidence type="ECO:0000313" key="1">
    <source>
        <dbReference type="EMBL" id="KAA8571148.1"/>
    </source>
</evidence>
<dbReference type="Proteomes" id="UP000322873">
    <property type="component" value="Unassembled WGS sequence"/>
</dbReference>
<protein>
    <submittedName>
        <fullName evidence="1">Uncharacterized protein</fullName>
    </submittedName>
</protein>
<name>A0A5M9JNR1_MONFR</name>
<organism evidence="1 2">
    <name type="scientific">Monilinia fructicola</name>
    <name type="common">Brown rot fungus</name>
    <name type="synonym">Ciboria fructicola</name>
    <dbReference type="NCBI Taxonomy" id="38448"/>
    <lineage>
        <taxon>Eukaryota</taxon>
        <taxon>Fungi</taxon>
        <taxon>Dikarya</taxon>
        <taxon>Ascomycota</taxon>
        <taxon>Pezizomycotina</taxon>
        <taxon>Leotiomycetes</taxon>
        <taxon>Helotiales</taxon>
        <taxon>Sclerotiniaceae</taxon>
        <taxon>Monilinia</taxon>
    </lineage>
</organism>
<dbReference type="AlphaFoldDB" id="A0A5M9JNR1"/>
<accession>A0A5M9JNR1</accession>
<sequence length="70" mass="7658">MPSIETTPSNPTISGKMAENKNSIKVLDDLMSKLTVSKEQTDINAATHNLAVFINVASRRTMLLPKLSML</sequence>
<evidence type="ECO:0000313" key="2">
    <source>
        <dbReference type="Proteomes" id="UP000322873"/>
    </source>
</evidence>
<comment type="caution">
    <text evidence="1">The sequence shown here is derived from an EMBL/GenBank/DDBJ whole genome shotgun (WGS) entry which is preliminary data.</text>
</comment>
<reference evidence="1 2" key="1">
    <citation type="submission" date="2019-06" db="EMBL/GenBank/DDBJ databases">
        <title>Genome Sequence of the Brown Rot Fungal Pathogen Monilinia fructicola.</title>
        <authorList>
            <person name="De Miccolis Angelini R.M."/>
            <person name="Landi L."/>
            <person name="Abate D."/>
            <person name="Pollastro S."/>
            <person name="Romanazzi G."/>
            <person name="Faretra F."/>
        </authorList>
    </citation>
    <scope>NUCLEOTIDE SEQUENCE [LARGE SCALE GENOMIC DNA]</scope>
    <source>
        <strain evidence="1 2">Mfrc123</strain>
    </source>
</reference>
<gene>
    <name evidence="1" type="ORF">EYC84_000493</name>
</gene>
<keyword evidence="2" id="KW-1185">Reference proteome</keyword>
<proteinExistence type="predicted"/>